<keyword evidence="2" id="KW-0963">Cytoplasm</keyword>
<gene>
    <name evidence="10" type="ORF">O181_042993</name>
</gene>
<evidence type="ECO:0000256" key="4">
    <source>
        <dbReference type="ARBA" id="ARBA00022840"/>
    </source>
</evidence>
<dbReference type="InterPro" id="IPR027640">
    <property type="entry name" value="Kinesin-like_fam"/>
</dbReference>
<dbReference type="GO" id="GO:0003777">
    <property type="term" value="F:microtubule motor activity"/>
    <property type="evidence" value="ECO:0007669"/>
    <property type="project" value="InterPro"/>
</dbReference>
<dbReference type="PROSITE" id="PS50067">
    <property type="entry name" value="KINESIN_MOTOR_2"/>
    <property type="match status" value="1"/>
</dbReference>
<dbReference type="EMBL" id="AVOT02017277">
    <property type="protein sequence ID" value="MBW0503278.1"/>
    <property type="molecule type" value="Genomic_DNA"/>
</dbReference>
<dbReference type="PANTHER" id="PTHR47969:SF15">
    <property type="entry name" value="CHROMOSOME-ASSOCIATED KINESIN KIF4A-RELATED"/>
    <property type="match status" value="1"/>
</dbReference>
<feature type="compositionally biased region" description="Low complexity" evidence="8">
    <location>
        <begin position="24"/>
        <end position="38"/>
    </location>
</feature>
<evidence type="ECO:0000256" key="7">
    <source>
        <dbReference type="SAM" id="Coils"/>
    </source>
</evidence>
<dbReference type="GO" id="GO:0005875">
    <property type="term" value="C:microtubule associated complex"/>
    <property type="evidence" value="ECO:0007669"/>
    <property type="project" value="TreeGrafter"/>
</dbReference>
<feature type="binding site" evidence="6">
    <location>
        <begin position="227"/>
        <end position="234"/>
    </location>
    <ligand>
        <name>ATP</name>
        <dbReference type="ChEBI" id="CHEBI:30616"/>
    </ligand>
</feature>
<evidence type="ECO:0000313" key="11">
    <source>
        <dbReference type="Proteomes" id="UP000765509"/>
    </source>
</evidence>
<comment type="similarity">
    <text evidence="6">Belongs to the TRAFAC class myosin-kinesin ATPase superfamily. Kinesin family.</text>
</comment>
<keyword evidence="4 6" id="KW-0067">ATP-binding</keyword>
<feature type="region of interest" description="Disordered" evidence="8">
    <location>
        <begin position="976"/>
        <end position="1028"/>
    </location>
</feature>
<keyword evidence="11" id="KW-1185">Reference proteome</keyword>
<feature type="region of interest" description="Disordered" evidence="8">
    <location>
        <begin position="1221"/>
        <end position="1243"/>
    </location>
</feature>
<evidence type="ECO:0000256" key="5">
    <source>
        <dbReference type="ARBA" id="ARBA00023054"/>
    </source>
</evidence>
<proteinExistence type="inferred from homology"/>
<dbReference type="GO" id="GO:0008017">
    <property type="term" value="F:microtubule binding"/>
    <property type="evidence" value="ECO:0007669"/>
    <property type="project" value="InterPro"/>
</dbReference>
<dbReference type="GO" id="GO:0051231">
    <property type="term" value="P:spindle elongation"/>
    <property type="evidence" value="ECO:0007669"/>
    <property type="project" value="TreeGrafter"/>
</dbReference>
<feature type="region of interest" description="Disordered" evidence="8">
    <location>
        <begin position="87"/>
        <end position="112"/>
    </location>
</feature>
<evidence type="ECO:0000256" key="3">
    <source>
        <dbReference type="ARBA" id="ARBA00022741"/>
    </source>
</evidence>
<dbReference type="SMART" id="SM00129">
    <property type="entry name" value="KISc"/>
    <property type="match status" value="1"/>
</dbReference>
<dbReference type="InterPro" id="IPR019821">
    <property type="entry name" value="Kinesin_motor_CS"/>
</dbReference>
<feature type="non-terminal residue" evidence="10">
    <location>
        <position position="1"/>
    </location>
</feature>
<feature type="region of interest" description="Disordered" evidence="8">
    <location>
        <begin position="2050"/>
        <end position="2079"/>
    </location>
</feature>
<dbReference type="GO" id="GO:0005524">
    <property type="term" value="F:ATP binding"/>
    <property type="evidence" value="ECO:0007669"/>
    <property type="project" value="UniProtKB-UniRule"/>
</dbReference>
<dbReference type="Proteomes" id="UP000765509">
    <property type="component" value="Unassembled WGS sequence"/>
</dbReference>
<feature type="coiled-coil region" evidence="7">
    <location>
        <begin position="1460"/>
        <end position="1502"/>
    </location>
</feature>
<evidence type="ECO:0000256" key="6">
    <source>
        <dbReference type="PROSITE-ProRule" id="PRU00283"/>
    </source>
</evidence>
<dbReference type="GO" id="GO:0007052">
    <property type="term" value="P:mitotic spindle organization"/>
    <property type="evidence" value="ECO:0007669"/>
    <property type="project" value="TreeGrafter"/>
</dbReference>
<feature type="compositionally biased region" description="Polar residues" evidence="8">
    <location>
        <begin position="1923"/>
        <end position="1941"/>
    </location>
</feature>
<feature type="domain" description="Kinesin motor" evidence="9">
    <location>
        <begin position="132"/>
        <end position="512"/>
    </location>
</feature>
<feature type="coiled-coil region" evidence="7">
    <location>
        <begin position="1763"/>
        <end position="1829"/>
    </location>
</feature>
<comment type="subcellular location">
    <subcellularLocation>
        <location evidence="1">Cytoplasm</location>
    </subcellularLocation>
</comment>
<dbReference type="Pfam" id="PF00225">
    <property type="entry name" value="Kinesin"/>
    <property type="match status" value="1"/>
</dbReference>
<dbReference type="PRINTS" id="PR00380">
    <property type="entry name" value="KINESINHEAVY"/>
</dbReference>
<feature type="compositionally biased region" description="Polar residues" evidence="8">
    <location>
        <begin position="976"/>
        <end position="987"/>
    </location>
</feature>
<feature type="compositionally biased region" description="Polar residues" evidence="8">
    <location>
        <begin position="39"/>
        <end position="54"/>
    </location>
</feature>
<feature type="non-terminal residue" evidence="10">
    <location>
        <position position="2079"/>
    </location>
</feature>
<sequence>LQKGFKKFHQQTMSINSTSNQNQSFNPSKSNIPSSNNFRSSTPTGLLSPHSVLSHSTNSLIPNRHSLNLSSNNNNIIHFRSISQASHRSSDLHSPKFKSSQLSPPHHIHSNHLASTHSTISNIDSSDQNPTSVQVILRIRPPNFDINVPSRFQRIILNPINSTTVSIETSPPSISNTQSNSNNKSTQKFTFDRVFSQQDDQLKIWSSVQGLINRFIEGYNVTVFAYGQTSSGKSYTMGTDPSKLIHQSSSNLHQISLSDHHGIIPRSIDKIFETSINQTQLNKSNKSTIKASYVEIYNEDLIDLIASSQSPTITLPQVTIREDKDGNIIWSGLREVQVSNSIDAINLLQQGSLVRQTNSTEMNSQSSRSHAIFSLSLSQRRLASTSKRNKSFSDSNLDQSDWVTVTSKFHFVDLAGSERLKRTAAVGGRIKEGISINSGLHALGNVISALGDPSKAKTVTHIPYRDSKLTRLLQDSLGGNACTLMIACVSPSEWNLSETLNTLKYANRARNIKNQAQVNATEAGWEDIEYLQSTILKLRKEMSILKNSGSISDLNSSSRSLSAIEEDNQATDITSSQYLELKGHFTELQSKYAKALLDLTQAQNSLTDPTKQSDQSLNQLISPSTFEQMIQPIVEEYEKSITALESQLALIKTALVHSEQSIKQLESKLVNEQLNNENQANLILDLKDRLNRLIERESENEKYIKDLESQMKKVSDTDEASILTISDLKKDLNKLKEQDLKSEAYIKDLESNLLNRDPGHGETLIKQIEELQTSLTSSEERYETLKQRFDLLSSHLSARDHDLVNQQKDLVDKLLEKEKKIEELQVTLNQLEIDQNNLKAEKDKLELDAMESSKANIKLSSQLKDFECNVKFKQIHDENSNVFNSNSQTINFTPPSTPAINVGIGQTNLNIPSNNNFQSIDKSFLSRFQELQEKYENTVGELDQVKLKYNNSCKEIQDLSIQLDESKLLLTFSPNQPKSISHSTNDLSSSQIISPSPSPSPIPQSPSLANNLKFSMNHSKSSRSPIQSISSTFSLRGSNQEAMNNVAAGTVNEVESSMETLQSPPNAHQELFNRPPSNSGALARDSINTRRPSYPNNISSSRLVRLSGGINLAKSNLSNTQSPHGRSISLSLSQDSLPLFINPSNNSISNIVRTSSISRSNSPIIARTNSLNIDQLSSFNNNNNERSYESLEKEVLQLQEVLKDREAEILSLEQSIRQLNQTNNDSFKSKPETLHDKNQNDPTGFNELIESGILVELKNSKLDQINNEINSSNSKIDSAMITNLSNYDSMVENPENIKRLDDLMRSMAQKESAHLELIETLKEELKMTQRQHDELVKLSRDQVVNMSSEIEALRDKLTRTESNEQELIERLKDMEESLILKQEELDKVKTDFNTLILNTESKLLAAKQAEIEALSASEEKVLEMVDQIELKWQTKLDSKLKSQADLIRQEFENEYEDDKRTALKDQEDRFEREIESLIQSHNQELESLKNQLKKSLQKAESDFSSRLKQANESNEREMENHVKLIALSRTDENNGVEELVEVYQTKLSVLQSQRLELEKEKESLVIEHSKQVDAIRSEYETKIQELNAEHEEILVGSLTELDQRRTRKFAEELKLIQENHHDQINRLEVTKQKEMEKIMREFGSKLNKNLKEIDPVSNLDSVANIDQVQKIKREYEEKIQTLENQRTHDLAELEAKILGSNSSLSMIDERLAYQRKIDMLSDELDYLKEEVQKNPANGSQAPNGVEVAQNETEVELQEALDALSTLDKALLESQAERERLLKELNSIKKSGSEEHANLARDFAELQSEFNRLKQERDDLLQNKERLGDHELLASKQNYFRSDSPSRLGLASRNHLLANAKPPPPTPPPSIPPPPLPTTLAGLTTTLSPLSNGLPPSSTATVRQATSASNSSSQVSQTNNSASGCESPSTSVGTHSQLSGDLTVQDSRMIKKIEEQENELVKLSKQLSEREVQLKANLDLVGNLELSLNDAERNLRKSRVQMTELAKERDKLISQNEILRKDLIQANLEVENVRNNVLAEKVQFENQLGEERRAKENAKRQLESRLEEMQASKMTRKSKF</sequence>
<evidence type="ECO:0000259" key="9">
    <source>
        <dbReference type="PROSITE" id="PS50067"/>
    </source>
</evidence>
<dbReference type="GO" id="GO:0005737">
    <property type="term" value="C:cytoplasm"/>
    <property type="evidence" value="ECO:0007669"/>
    <property type="project" value="UniProtKB-SubCell"/>
</dbReference>
<reference evidence="10" key="1">
    <citation type="submission" date="2021-03" db="EMBL/GenBank/DDBJ databases">
        <title>Draft genome sequence of rust myrtle Austropuccinia psidii MF-1, a brazilian biotype.</title>
        <authorList>
            <person name="Quecine M.C."/>
            <person name="Pachon D.M.R."/>
            <person name="Bonatelli M.L."/>
            <person name="Correr F.H."/>
            <person name="Franceschini L.M."/>
            <person name="Leite T.F."/>
            <person name="Margarido G.R.A."/>
            <person name="Almeida C.A."/>
            <person name="Ferrarezi J.A."/>
            <person name="Labate C.A."/>
        </authorList>
    </citation>
    <scope>NUCLEOTIDE SEQUENCE</scope>
    <source>
        <strain evidence="10">MF-1</strain>
    </source>
</reference>
<feature type="compositionally biased region" description="Polar residues" evidence="8">
    <location>
        <begin position="10"/>
        <end position="23"/>
    </location>
</feature>
<evidence type="ECO:0000256" key="2">
    <source>
        <dbReference type="ARBA" id="ARBA00022490"/>
    </source>
</evidence>
<keyword evidence="6" id="KW-0505">Motor protein</keyword>
<dbReference type="SUPFAM" id="SSF52540">
    <property type="entry name" value="P-loop containing nucleoside triphosphate hydrolases"/>
    <property type="match status" value="1"/>
</dbReference>
<feature type="compositionally biased region" description="Basic and acidic residues" evidence="8">
    <location>
        <begin position="1227"/>
        <end position="1239"/>
    </location>
</feature>
<feature type="region of interest" description="Disordered" evidence="8">
    <location>
        <begin position="1"/>
        <end position="54"/>
    </location>
</feature>
<keyword evidence="5 7" id="KW-0175">Coiled coil</keyword>
<dbReference type="Gene3D" id="3.40.850.10">
    <property type="entry name" value="Kinesin motor domain"/>
    <property type="match status" value="1"/>
</dbReference>
<evidence type="ECO:0000256" key="1">
    <source>
        <dbReference type="ARBA" id="ARBA00004496"/>
    </source>
</evidence>
<dbReference type="PROSITE" id="PS00411">
    <property type="entry name" value="KINESIN_MOTOR_1"/>
    <property type="match status" value="1"/>
</dbReference>
<dbReference type="InterPro" id="IPR001752">
    <property type="entry name" value="Kinesin_motor_dom"/>
</dbReference>
<protein>
    <recommendedName>
        <fullName evidence="9">Kinesin motor domain-containing protein</fullName>
    </recommendedName>
</protein>
<feature type="compositionally biased region" description="Polar residues" evidence="8">
    <location>
        <begin position="1089"/>
        <end position="1100"/>
    </location>
</feature>
<comment type="caution">
    <text evidence="10">The sequence shown here is derived from an EMBL/GenBank/DDBJ whole genome shotgun (WGS) entry which is preliminary data.</text>
</comment>
<dbReference type="InterPro" id="IPR036961">
    <property type="entry name" value="Kinesin_motor_dom_sf"/>
</dbReference>
<name>A0A9Q3DM70_9BASI</name>
<dbReference type="GO" id="GO:0007018">
    <property type="term" value="P:microtubule-based movement"/>
    <property type="evidence" value="ECO:0007669"/>
    <property type="project" value="InterPro"/>
</dbReference>
<feature type="coiled-coil region" evidence="7">
    <location>
        <begin position="634"/>
        <end position="696"/>
    </location>
</feature>
<feature type="region of interest" description="Disordered" evidence="8">
    <location>
        <begin position="1855"/>
        <end position="1941"/>
    </location>
</feature>
<feature type="coiled-coil region" evidence="7">
    <location>
        <begin position="1665"/>
        <end position="1730"/>
    </location>
</feature>
<keyword evidence="3 6" id="KW-0547">Nucleotide-binding</keyword>
<feature type="compositionally biased region" description="Polar residues" evidence="8">
    <location>
        <begin position="1008"/>
        <end position="1018"/>
    </location>
</feature>
<dbReference type="InterPro" id="IPR027417">
    <property type="entry name" value="P-loop_NTPase"/>
</dbReference>
<evidence type="ECO:0000256" key="8">
    <source>
        <dbReference type="SAM" id="MobiDB-lite"/>
    </source>
</evidence>
<feature type="compositionally biased region" description="Pro residues" evidence="8">
    <location>
        <begin position="1860"/>
        <end position="1876"/>
    </location>
</feature>
<feature type="coiled-coil region" evidence="7">
    <location>
        <begin position="1540"/>
        <end position="1589"/>
    </location>
</feature>
<accession>A0A9Q3DM70</accession>
<feature type="coiled-coil region" evidence="7">
    <location>
        <begin position="1318"/>
        <end position="1391"/>
    </location>
</feature>
<dbReference type="PANTHER" id="PTHR47969">
    <property type="entry name" value="CHROMOSOME-ASSOCIATED KINESIN KIF4A-RELATED"/>
    <property type="match status" value="1"/>
</dbReference>
<dbReference type="OrthoDB" id="2504331at2759"/>
<feature type="region of interest" description="Disordered" evidence="8">
    <location>
        <begin position="1058"/>
        <end position="1100"/>
    </location>
</feature>
<feature type="compositionally biased region" description="Basic and acidic residues" evidence="8">
    <location>
        <begin position="2050"/>
        <end position="2069"/>
    </location>
</feature>
<organism evidence="10 11">
    <name type="scientific">Austropuccinia psidii MF-1</name>
    <dbReference type="NCBI Taxonomy" id="1389203"/>
    <lineage>
        <taxon>Eukaryota</taxon>
        <taxon>Fungi</taxon>
        <taxon>Dikarya</taxon>
        <taxon>Basidiomycota</taxon>
        <taxon>Pucciniomycotina</taxon>
        <taxon>Pucciniomycetes</taxon>
        <taxon>Pucciniales</taxon>
        <taxon>Sphaerophragmiaceae</taxon>
        <taxon>Austropuccinia</taxon>
    </lineage>
</organism>
<feature type="coiled-coil region" evidence="7">
    <location>
        <begin position="768"/>
        <end position="855"/>
    </location>
</feature>
<evidence type="ECO:0000313" key="10">
    <source>
        <dbReference type="EMBL" id="MBW0503278.1"/>
    </source>
</evidence>
<feature type="compositionally biased region" description="Low complexity" evidence="8">
    <location>
        <begin position="1877"/>
        <end position="1922"/>
    </location>
</feature>